<dbReference type="EMBL" id="BSRZ01000025">
    <property type="protein sequence ID" value="GLW67517.1"/>
    <property type="molecule type" value="Genomic_DNA"/>
</dbReference>
<comment type="caution">
    <text evidence="2">The sequence shown here is derived from an EMBL/GenBank/DDBJ whole genome shotgun (WGS) entry which is preliminary data.</text>
</comment>
<feature type="compositionally biased region" description="Basic and acidic residues" evidence="1">
    <location>
        <begin position="1"/>
        <end position="29"/>
    </location>
</feature>
<dbReference type="AlphaFoldDB" id="A0A9W6UZR9"/>
<feature type="region of interest" description="Disordered" evidence="1">
    <location>
        <begin position="1"/>
        <end position="51"/>
    </location>
</feature>
<evidence type="ECO:0000313" key="3">
    <source>
        <dbReference type="Proteomes" id="UP001165124"/>
    </source>
</evidence>
<evidence type="ECO:0000313" key="2">
    <source>
        <dbReference type="EMBL" id="GLW67517.1"/>
    </source>
</evidence>
<keyword evidence="3" id="KW-1185">Reference proteome</keyword>
<gene>
    <name evidence="2" type="ORF">Arub01_57600</name>
</gene>
<organism evidence="2 3">
    <name type="scientific">Actinomadura rubrobrunea</name>
    <dbReference type="NCBI Taxonomy" id="115335"/>
    <lineage>
        <taxon>Bacteria</taxon>
        <taxon>Bacillati</taxon>
        <taxon>Actinomycetota</taxon>
        <taxon>Actinomycetes</taxon>
        <taxon>Streptosporangiales</taxon>
        <taxon>Thermomonosporaceae</taxon>
        <taxon>Actinomadura</taxon>
    </lineage>
</organism>
<evidence type="ECO:0000256" key="1">
    <source>
        <dbReference type="SAM" id="MobiDB-lite"/>
    </source>
</evidence>
<protein>
    <submittedName>
        <fullName evidence="2">Uncharacterized protein</fullName>
    </submittedName>
</protein>
<accession>A0A9W6UZR9</accession>
<proteinExistence type="predicted"/>
<name>A0A9W6UZR9_9ACTN</name>
<reference evidence="2" key="1">
    <citation type="submission" date="2023-02" db="EMBL/GenBank/DDBJ databases">
        <title>Actinomadura rubrobrunea NBRC 14622.</title>
        <authorList>
            <person name="Ichikawa N."/>
            <person name="Sato H."/>
            <person name="Tonouchi N."/>
        </authorList>
    </citation>
    <scope>NUCLEOTIDE SEQUENCE</scope>
    <source>
        <strain evidence="2">NBRC 14622</strain>
    </source>
</reference>
<dbReference type="Proteomes" id="UP001165124">
    <property type="component" value="Unassembled WGS sequence"/>
</dbReference>
<sequence>MAVHDRPGRVGARRHGDEREQERHADRRANGPPRGNQVFWGAGEWEPGPQSEDVTVIADRARAAGRSLIVGR</sequence>